<evidence type="ECO:0000256" key="1">
    <source>
        <dbReference type="SAM" id="MobiDB-lite"/>
    </source>
</evidence>
<feature type="region of interest" description="Disordered" evidence="1">
    <location>
        <begin position="249"/>
        <end position="281"/>
    </location>
</feature>
<dbReference type="InterPro" id="IPR031466">
    <property type="entry name" value="MIIP"/>
</dbReference>
<dbReference type="AlphaFoldDB" id="G1Q1R7"/>
<dbReference type="OMA" id="CIHEQPL"/>
<dbReference type="Pfam" id="PF15734">
    <property type="entry name" value="MIIP"/>
    <property type="match status" value="1"/>
</dbReference>
<organism evidence="2 3">
    <name type="scientific">Myotis lucifugus</name>
    <name type="common">Little brown bat</name>
    <dbReference type="NCBI Taxonomy" id="59463"/>
    <lineage>
        <taxon>Eukaryota</taxon>
        <taxon>Metazoa</taxon>
        <taxon>Chordata</taxon>
        <taxon>Craniata</taxon>
        <taxon>Vertebrata</taxon>
        <taxon>Euteleostomi</taxon>
        <taxon>Mammalia</taxon>
        <taxon>Eutheria</taxon>
        <taxon>Laurasiatheria</taxon>
        <taxon>Chiroptera</taxon>
        <taxon>Yangochiroptera</taxon>
        <taxon>Vespertilionidae</taxon>
        <taxon>Myotis</taxon>
    </lineage>
</organism>
<proteinExistence type="predicted"/>
<reference evidence="2 3" key="1">
    <citation type="journal article" date="2011" name="Nature">
        <title>A high-resolution map of human evolutionary constraint using 29 mammals.</title>
        <authorList>
            <person name="Lindblad-Toh K."/>
            <person name="Garber M."/>
            <person name="Zuk O."/>
            <person name="Lin M.F."/>
            <person name="Parker B.J."/>
            <person name="Washietl S."/>
            <person name="Kheradpour P."/>
            <person name="Ernst J."/>
            <person name="Jordan G."/>
            <person name="Mauceli E."/>
            <person name="Ward L.D."/>
            <person name="Lowe C.B."/>
            <person name="Holloway A.K."/>
            <person name="Clamp M."/>
            <person name="Gnerre S."/>
            <person name="Alfoldi J."/>
            <person name="Beal K."/>
            <person name="Chang J."/>
            <person name="Clawson H."/>
            <person name="Cuff J."/>
            <person name="Di Palma F."/>
            <person name="Fitzgerald S."/>
            <person name="Flicek P."/>
            <person name="Guttman M."/>
            <person name="Hubisz M.J."/>
            <person name="Jaffe D.B."/>
            <person name="Jungreis I."/>
            <person name="Kent W.J."/>
            <person name="Kostka D."/>
            <person name="Lara M."/>
            <person name="Martins A.L."/>
            <person name="Massingham T."/>
            <person name="Moltke I."/>
            <person name="Raney B.J."/>
            <person name="Rasmussen M.D."/>
            <person name="Robinson J."/>
            <person name="Stark A."/>
            <person name="Vilella A.J."/>
            <person name="Wen J."/>
            <person name="Xie X."/>
            <person name="Zody M.C."/>
            <person name="Baldwin J."/>
            <person name="Bloom T."/>
            <person name="Chin C.W."/>
            <person name="Heiman D."/>
            <person name="Nicol R."/>
            <person name="Nusbaum C."/>
            <person name="Young S."/>
            <person name="Wilkinson J."/>
            <person name="Worley K.C."/>
            <person name="Kovar C.L."/>
            <person name="Muzny D.M."/>
            <person name="Gibbs R.A."/>
            <person name="Cree A."/>
            <person name="Dihn H.H."/>
            <person name="Fowler G."/>
            <person name="Jhangiani S."/>
            <person name="Joshi V."/>
            <person name="Lee S."/>
            <person name="Lewis L.R."/>
            <person name="Nazareth L.V."/>
            <person name="Okwuonu G."/>
            <person name="Santibanez J."/>
            <person name="Warren W.C."/>
            <person name="Mardis E.R."/>
            <person name="Weinstock G.M."/>
            <person name="Wilson R.K."/>
            <person name="Delehaunty K."/>
            <person name="Dooling D."/>
            <person name="Fronik C."/>
            <person name="Fulton L."/>
            <person name="Fulton B."/>
            <person name="Graves T."/>
            <person name="Minx P."/>
            <person name="Sodergren E."/>
            <person name="Birney E."/>
            <person name="Margulies E.H."/>
            <person name="Herrero J."/>
            <person name="Green E.D."/>
            <person name="Haussler D."/>
            <person name="Siepel A."/>
            <person name="Goldman N."/>
            <person name="Pollard K.S."/>
            <person name="Pedersen J.S."/>
            <person name="Lander E.S."/>
            <person name="Kellis M."/>
        </authorList>
    </citation>
    <scope>NUCLEOTIDE SEQUENCE [LARGE SCALE GENOMIC DNA]</scope>
</reference>
<dbReference type="PANTHER" id="PTHR34831">
    <property type="entry name" value="MIGRATION AND INVASION-INHIBITORY PROTEIN"/>
    <property type="match status" value="1"/>
</dbReference>
<dbReference type="GO" id="GO:0010972">
    <property type="term" value="P:negative regulation of G2/M transition of mitotic cell cycle"/>
    <property type="evidence" value="ECO:0007669"/>
    <property type="project" value="InterPro"/>
</dbReference>
<reference evidence="2" key="3">
    <citation type="submission" date="2025-09" db="UniProtKB">
        <authorList>
            <consortium name="Ensembl"/>
        </authorList>
    </citation>
    <scope>IDENTIFICATION</scope>
</reference>
<dbReference type="Proteomes" id="UP000001074">
    <property type="component" value="Unassembled WGS sequence"/>
</dbReference>
<dbReference type="GO" id="GO:0030336">
    <property type="term" value="P:negative regulation of cell migration"/>
    <property type="evidence" value="ECO:0007669"/>
    <property type="project" value="InterPro"/>
</dbReference>
<keyword evidence="3" id="KW-1185">Reference proteome</keyword>
<evidence type="ECO:0008006" key="4">
    <source>
        <dbReference type="Google" id="ProtNLM"/>
    </source>
</evidence>
<dbReference type="PANTHER" id="PTHR34831:SF1">
    <property type="entry name" value="MIGRATION AND INVASION-INHIBITORY PROTEIN"/>
    <property type="match status" value="1"/>
</dbReference>
<dbReference type="InParanoid" id="G1Q1R7"/>
<dbReference type="Ensembl" id="ENSMLUT00000027560.1">
    <property type="protein sequence ID" value="ENSMLUP00000017650.1"/>
    <property type="gene ID" value="ENSMLUG00000022835.1"/>
</dbReference>
<dbReference type="FunCoup" id="G1Q1R7">
    <property type="interactions" value="603"/>
</dbReference>
<evidence type="ECO:0000313" key="3">
    <source>
        <dbReference type="Proteomes" id="UP000001074"/>
    </source>
</evidence>
<evidence type="ECO:0000313" key="2">
    <source>
        <dbReference type="Ensembl" id="ENSMLUP00000017650.1"/>
    </source>
</evidence>
<accession>G1Q1R7</accession>
<dbReference type="eggNOG" id="ENOG502RZQ8">
    <property type="taxonomic scope" value="Eukaryota"/>
</dbReference>
<reference evidence="2" key="2">
    <citation type="submission" date="2025-08" db="UniProtKB">
        <authorList>
            <consortium name="Ensembl"/>
        </authorList>
    </citation>
    <scope>IDENTIFICATION</scope>
</reference>
<dbReference type="GeneTree" id="ENSGT00390000003768"/>
<dbReference type="EMBL" id="AAPE02042064">
    <property type="status" value="NOT_ANNOTATED_CDS"/>
    <property type="molecule type" value="Genomic_DNA"/>
</dbReference>
<sequence length="281" mass="31778">LSWRGQLGVISLPPVKEPLSPLKPCVAPLLATSERSAELEAQAPRSIQAQQRKLPKRRVTFNKESPVPERSWHLRPYLGYDWIAGSLDNSSPISSKPEAFFWKLQEFRETNKECIHSEPEPQFPGRLESDSAQEDHECVHCYRVNRRLFLVPSDPGNPCRLCRTPRDQRGPNTLADPAQVWVSIPQSILDPPHRYRIHRRKSFEASDTVALPRHCLLGWDILPPKSKKSSGRQNLDLWSCVTSEAQHQKLLASSSHMPQPVRSHPPPLSGVPMRGEPCPAS</sequence>
<dbReference type="HOGENOM" id="CLU_061576_1_0_1"/>
<protein>
    <recommendedName>
        <fullName evidence="4">Migration and invasion inhibitory protein</fullName>
    </recommendedName>
</protein>
<name>G1Q1R7_MYOLU</name>